<proteinExistence type="predicted"/>
<keyword evidence="2" id="KW-1185">Reference proteome</keyword>
<dbReference type="Proteomes" id="UP000217696">
    <property type="component" value="Chromosome"/>
</dbReference>
<dbReference type="InterPro" id="IPR024998">
    <property type="entry name" value="DUF3906"/>
</dbReference>
<gene>
    <name evidence="1" type="ORF">CB4_03917</name>
</gene>
<evidence type="ECO:0000313" key="2">
    <source>
        <dbReference type="Proteomes" id="UP000217696"/>
    </source>
</evidence>
<organism evidence="1 2">
    <name type="scientific">Aneurinibacillus soli</name>
    <dbReference type="NCBI Taxonomy" id="1500254"/>
    <lineage>
        <taxon>Bacteria</taxon>
        <taxon>Bacillati</taxon>
        <taxon>Bacillota</taxon>
        <taxon>Bacilli</taxon>
        <taxon>Bacillales</taxon>
        <taxon>Paenibacillaceae</taxon>
        <taxon>Aneurinibacillus group</taxon>
        <taxon>Aneurinibacillus</taxon>
    </lineage>
</organism>
<reference evidence="1 2" key="1">
    <citation type="submission" date="2015-12" db="EMBL/GenBank/DDBJ databases">
        <title>Genome sequence of Aneurinibacillus soli.</title>
        <authorList>
            <person name="Lee J.S."/>
            <person name="Lee K.C."/>
            <person name="Kim K.K."/>
            <person name="Lee B.W."/>
        </authorList>
    </citation>
    <scope>NUCLEOTIDE SEQUENCE [LARGE SCALE GENOMIC DNA]</scope>
    <source>
        <strain evidence="1 2">CB4</strain>
    </source>
</reference>
<evidence type="ECO:0000313" key="1">
    <source>
        <dbReference type="EMBL" id="BAU29680.1"/>
    </source>
</evidence>
<accession>A0A0U5B5L2</accession>
<dbReference type="Pfam" id="PF13046">
    <property type="entry name" value="DUF3906"/>
    <property type="match status" value="1"/>
</dbReference>
<name>A0A0U5B5L2_9BACL</name>
<dbReference type="EMBL" id="AP017312">
    <property type="protein sequence ID" value="BAU29680.1"/>
    <property type="molecule type" value="Genomic_DNA"/>
</dbReference>
<dbReference type="KEGG" id="asoc:CB4_03917"/>
<dbReference type="AlphaFoldDB" id="A0A0U5B5L2"/>
<dbReference type="OrthoDB" id="2382322at2"/>
<protein>
    <submittedName>
        <fullName evidence="1">Uncharacterized protein</fullName>
    </submittedName>
</protein>
<dbReference type="RefSeq" id="WP_096467337.1">
    <property type="nucleotide sequence ID" value="NZ_AP017312.1"/>
</dbReference>
<sequence>MFLYKFEATFADGTTAGLVILHESEEKAFHSAQNELERYFIPNKPVRELAIIEKKPAGPGRGYVVEA</sequence>